<reference evidence="1" key="2">
    <citation type="journal article" date="2019" name="Genome Biol. Evol.">
        <title>Day and night: Metabolic profiles and evolutionary relationships of six axenic non-marine cyanobacteria.</title>
        <authorList>
            <person name="Will S.E."/>
            <person name="Henke P."/>
            <person name="Boedeker C."/>
            <person name="Huang S."/>
            <person name="Brinkmann H."/>
            <person name="Rohde M."/>
            <person name="Jarek M."/>
            <person name="Friedl T."/>
            <person name="Seufert S."/>
            <person name="Schumacher M."/>
            <person name="Overmann J."/>
            <person name="Neumann-Schaal M."/>
            <person name="Petersen J."/>
        </authorList>
    </citation>
    <scope>NUCLEOTIDE SEQUENCE [LARGE SCALE GENOMIC DNA]</scope>
    <source>
        <strain evidence="1">PCC 7102</strain>
    </source>
</reference>
<proteinExistence type="predicted"/>
<comment type="caution">
    <text evidence="1">The sequence shown here is derived from an EMBL/GenBank/DDBJ whole genome shotgun (WGS) entry which is preliminary data.</text>
</comment>
<dbReference type="RefSeq" id="WP_127080195.1">
    <property type="nucleotide sequence ID" value="NZ_RSCL01000003.1"/>
</dbReference>
<evidence type="ECO:0000313" key="1">
    <source>
        <dbReference type="EMBL" id="RUT08390.1"/>
    </source>
</evidence>
<dbReference type="EMBL" id="RSCL01000003">
    <property type="protein sequence ID" value="RUT08390.1"/>
    <property type="molecule type" value="Genomic_DNA"/>
</dbReference>
<reference evidence="1" key="1">
    <citation type="submission" date="2018-12" db="EMBL/GenBank/DDBJ databases">
        <authorList>
            <person name="Will S."/>
            <person name="Neumann-Schaal M."/>
            <person name="Henke P."/>
        </authorList>
    </citation>
    <scope>NUCLEOTIDE SEQUENCE</scope>
    <source>
        <strain evidence="1">PCC 7102</strain>
    </source>
</reference>
<evidence type="ECO:0000313" key="2">
    <source>
        <dbReference type="Proteomes" id="UP000271624"/>
    </source>
</evidence>
<keyword evidence="2" id="KW-1185">Reference proteome</keyword>
<sequence>MSVVGDKVIFCEGKQTSLDFRLINRVLENLSINKPTIVPSGSKFTFSVFVEGYFSRSETINKKYIVFRDRDFDVKPTDNIQLIPIGSMLLTHRACVENYLLDSNLIHNYWVTRYIEKQNNPISRWGHGDSPGIAAISTWIEQAAKSLQDYQVVRWALADLIQLSASRQQLRTTWTGGSGKLPSLLTLQHCQSEALTLINQFQQATSIVTQDRFLESIAAYQQHFSQPNFWSDRQYLIWFHGKDIQKAMQQQQSQYISLNPFFDWALNQINVNEHPDLIELQNRIALL</sequence>
<gene>
    <name evidence="1" type="ORF">DSM106972_015580</name>
</gene>
<dbReference type="OrthoDB" id="491156at2"/>
<dbReference type="Proteomes" id="UP000271624">
    <property type="component" value="Unassembled WGS sequence"/>
</dbReference>
<organism evidence="1 2">
    <name type="scientific">Dulcicalothrix desertica PCC 7102</name>
    <dbReference type="NCBI Taxonomy" id="232991"/>
    <lineage>
        <taxon>Bacteria</taxon>
        <taxon>Bacillati</taxon>
        <taxon>Cyanobacteriota</taxon>
        <taxon>Cyanophyceae</taxon>
        <taxon>Nostocales</taxon>
        <taxon>Calotrichaceae</taxon>
        <taxon>Dulcicalothrix</taxon>
    </lineage>
</organism>
<name>A0A433VQK1_9CYAN</name>
<dbReference type="AlphaFoldDB" id="A0A433VQK1"/>
<accession>A0A433VQK1</accession>
<protein>
    <recommendedName>
        <fullName evidence="3">DUF4435 domain-containing protein</fullName>
    </recommendedName>
</protein>
<evidence type="ECO:0008006" key="3">
    <source>
        <dbReference type="Google" id="ProtNLM"/>
    </source>
</evidence>